<evidence type="ECO:0000313" key="1">
    <source>
        <dbReference type="EMBL" id="ACB51278.1"/>
    </source>
</evidence>
<name>B1X0I9_CROS5</name>
<dbReference type="RefSeq" id="WP_009545734.1">
    <property type="nucleotide sequence ID" value="NC_010546.1"/>
</dbReference>
<dbReference type="AlphaFoldDB" id="B1X0I9"/>
<dbReference type="eggNOG" id="ENOG5033DUB">
    <property type="taxonomic scope" value="Bacteria"/>
</dbReference>
<dbReference type="Proteomes" id="UP000001203">
    <property type="component" value="Chromosome circular"/>
</dbReference>
<gene>
    <name evidence="1" type="ordered locus">cce_1928</name>
</gene>
<keyword evidence="2" id="KW-1185">Reference proteome</keyword>
<evidence type="ECO:0000313" key="2">
    <source>
        <dbReference type="Proteomes" id="UP000001203"/>
    </source>
</evidence>
<dbReference type="OrthoDB" id="466790at2"/>
<sequence length="63" mass="7422">MDANTNKIQKMIERALTDGRLSSQEDEEIKAAIRSDHQVTREEMKLYRELQQQIFEGEILIDD</sequence>
<reference evidence="1 2" key="1">
    <citation type="journal article" date="2008" name="Proc. Natl. Acad. Sci. U.S.A.">
        <title>The genome of Cyanothece 51142, a unicellular diazotrophic cyanobacterium important in the marine nitrogen cycle.</title>
        <authorList>
            <person name="Welsh E.A."/>
            <person name="Liberton M."/>
            <person name="Stoeckel J."/>
            <person name="Loh T."/>
            <person name="Elvitigala T."/>
            <person name="Wang C."/>
            <person name="Wollam A."/>
            <person name="Fulton R.S."/>
            <person name="Clifton S.W."/>
            <person name="Jacobs J.M."/>
            <person name="Aurora R."/>
            <person name="Ghosh B.K."/>
            <person name="Sherman L.A."/>
            <person name="Smith R.D."/>
            <person name="Wilson R.K."/>
            <person name="Pakrasi H.B."/>
        </authorList>
    </citation>
    <scope>NUCLEOTIDE SEQUENCE [LARGE SCALE GENOMIC DNA]</scope>
    <source>
        <strain evidence="2">ATCC 51142 / BH68</strain>
    </source>
</reference>
<accession>B1X0I9</accession>
<organism evidence="1 2">
    <name type="scientific">Crocosphaera subtropica (strain ATCC 51142 / BH68)</name>
    <name type="common">Cyanothece sp. (strain ATCC 51142)</name>
    <dbReference type="NCBI Taxonomy" id="43989"/>
    <lineage>
        <taxon>Bacteria</taxon>
        <taxon>Bacillati</taxon>
        <taxon>Cyanobacteriota</taxon>
        <taxon>Cyanophyceae</taxon>
        <taxon>Oscillatoriophycideae</taxon>
        <taxon>Chroococcales</taxon>
        <taxon>Aphanothecaceae</taxon>
        <taxon>Crocosphaera</taxon>
        <taxon>Crocosphaera subtropica</taxon>
    </lineage>
</organism>
<dbReference type="HOGENOM" id="CLU_175491_1_0_3"/>
<dbReference type="KEGG" id="cyt:cce_1928"/>
<dbReference type="EMBL" id="CP000806">
    <property type="protein sequence ID" value="ACB51278.1"/>
    <property type="molecule type" value="Genomic_DNA"/>
</dbReference>
<proteinExistence type="predicted"/>
<protein>
    <submittedName>
        <fullName evidence="1">Uncharacterized protein</fullName>
    </submittedName>
</protein>